<dbReference type="AlphaFoldDB" id="A0A131YCA7"/>
<name>A0A131YCA7_RHIAP</name>
<evidence type="ECO:0000313" key="1">
    <source>
        <dbReference type="EMBL" id="JAP76080.1"/>
    </source>
</evidence>
<organism evidence="1">
    <name type="scientific">Rhipicephalus appendiculatus</name>
    <name type="common">Brown ear tick</name>
    <dbReference type="NCBI Taxonomy" id="34631"/>
    <lineage>
        <taxon>Eukaryota</taxon>
        <taxon>Metazoa</taxon>
        <taxon>Ecdysozoa</taxon>
        <taxon>Arthropoda</taxon>
        <taxon>Chelicerata</taxon>
        <taxon>Arachnida</taxon>
        <taxon>Acari</taxon>
        <taxon>Parasitiformes</taxon>
        <taxon>Ixodida</taxon>
        <taxon>Ixodoidea</taxon>
        <taxon>Ixodidae</taxon>
        <taxon>Rhipicephalinae</taxon>
        <taxon>Rhipicephalus</taxon>
        <taxon>Rhipicephalus</taxon>
    </lineage>
</organism>
<reference evidence="1" key="1">
    <citation type="journal article" date="2016" name="Ticks Tick Borne Dis.">
        <title>De novo assembly and annotation of the salivary gland transcriptome of Rhipicephalus appendiculatus male and female ticks during blood feeding.</title>
        <authorList>
            <person name="de Castro M.H."/>
            <person name="de Klerk D."/>
            <person name="Pienaar R."/>
            <person name="Latif A.A."/>
            <person name="Rees D.J."/>
            <person name="Mans B.J."/>
        </authorList>
    </citation>
    <scope>NUCLEOTIDE SEQUENCE</scope>
    <source>
        <tissue evidence="1">Salivary glands</tissue>
    </source>
</reference>
<dbReference type="EMBL" id="GEDV01012477">
    <property type="protein sequence ID" value="JAP76080.1"/>
    <property type="molecule type" value="Transcribed_RNA"/>
</dbReference>
<proteinExistence type="predicted"/>
<sequence length="102" mass="11559">MHRHILFNILRTTFLQCPNLLRGCISSCHWCTNPALNREAHTDEQFAKLSTRCSGNSFSSHNSTCGRIVMSESSETVPQLTKCFPSFSPKQCKWRKLTSHSG</sequence>
<accession>A0A131YCA7</accession>
<protein>
    <submittedName>
        <fullName evidence="1">Uncharacterized protein</fullName>
    </submittedName>
</protein>